<dbReference type="CDD" id="cd03250">
    <property type="entry name" value="ABCC_MRP_domain1"/>
    <property type="match status" value="1"/>
</dbReference>
<accession>A0A7I8W9P8</accession>
<keyword evidence="4" id="KW-0813">Transport</keyword>
<organism evidence="19 20">
    <name type="scientific">Dimorphilus gyrociliatus</name>
    <dbReference type="NCBI Taxonomy" id="2664684"/>
    <lineage>
        <taxon>Eukaryota</taxon>
        <taxon>Metazoa</taxon>
        <taxon>Spiralia</taxon>
        <taxon>Lophotrochozoa</taxon>
        <taxon>Annelida</taxon>
        <taxon>Polychaeta</taxon>
        <taxon>Polychaeta incertae sedis</taxon>
        <taxon>Dinophilidae</taxon>
        <taxon>Dimorphilus</taxon>
    </lineage>
</organism>
<sequence>MIRFGGYLPAEIELFMMLFGRGLHSEGTLFVFWLMEAVVKVIRTRSSYLDGYSTPATKSALNYISRAKHERKPLLSKTKEEEDNDEILSNVCILLRDLIVVKAFKRTINFEDLNDILPTDKCRILVRNFNKQWEKQLKKHKFDFGKKLQTKRKKLKSSSYTFESPNDTGILESEENEPFFSTPKRKEEKKKDKPSAAWAMCLTFGPYFLLGGFYKIIYDLISFVCPVLLNLLIDFVKSNGVYSWQGYVMVVVLFVVTTIKSLIMQHYYHVCFKTGMFLKSAVTGIVYRKSLKMNNAARQESTVGEIVNLMSVDAQKLQDGPAYFHMLWSSPFTVIIAVVYLYRILGVAVFAGLLVMVLMVPFNMLMARMVMKYYIAQMGIKDIRIKHMSEILNGMKVLKLYAWEQAFEDRADSSRTKEIAKLRQAEYLQAFGSISWNMSSYLVALATFAVYVKISPDNILDANKAFVSLSLFNILKYPMSILQPCIQFFVQAMVAMSRLRKYLLLPELDEDNVTFDKHASHAISIRDGKFSWTKNDPPILSDISINVSRSKLVAVVGQVGSGKSSLLSAMLGEMEVLEGSVRLNSERMAYVPQQAWIQHNTIEKNITFGKAMETGKYNQILDACALRPDLQILSGGDQTEVGEKGINLSGGQKQRISLARAVYQNADIYFFDDPLSAVDAHVGKHLFENVVGPTGLLSNKTRILVTNAITFLPEVDEIYVLNNGRISEQGTYQQLVDNKKAFADFLNQHTSIISNETTVKKSQPAILNRTISSYGGQSFSESSMYGYSDSFTESAKSERTRYKGKLTEEESAEVGKVKWSVYTNYIKAGGVISFIVLMGFHLCFLAMEVGSNVWLSKWTEDSDRSTSFTDYRLGIYGTFGSLQLVSVLIRSVVLALFITTASANLHSDMLKRIFRAPMAFFDTTPLGRIMNRFSKDIDTIDVNIPLTFRILINVLVPVLSTLIVISMTTPYFLIILVPVVGVYYFLQVIFISSARQLKRLESISRSPIFTHFSETLSGSMSIRAYRKEGSFIKKSDKLTDENQMSYYPRIVADRWISMSLETLGNIVVFFSALFAVIQRDKITGGDAGLSVAYALQATVALNLVVRMTSDLETYIVAVERVREYSTIESEARRYIPGFDPPSSWPEKGIVEFKNYSTRYRSDLDLVLRDVNLKLKSCEKVGVVGRTGAGKSSLTLALFRIIESVSGKVIVDKRDLSSMGLQSVRSRLTIIPQDPVLFSGTLRFNLDPHMNYSDDKLLKSLEQAHLSPFVNNLPGKLDHECSEGGSNLSVGQRQLVCLARALLRHTKVLILDEATAAIDLETDELIQNTIRSEFSDCTVITIAHRLNTILDYDKVIVLDSGQIIEENSPDKLLLDKQSIFYSMASNAGLV</sequence>
<keyword evidence="8" id="KW-0677">Repeat</keyword>
<comment type="similarity">
    <text evidence="3">Belongs to the ABC transporter superfamily. ABCC family. Conjugate transporter (TC 3.A.1.208) subfamily.</text>
</comment>
<evidence type="ECO:0000256" key="5">
    <source>
        <dbReference type="ARBA" id="ARBA00022475"/>
    </source>
</evidence>
<dbReference type="GO" id="GO:0016887">
    <property type="term" value="F:ATP hydrolysis activity"/>
    <property type="evidence" value="ECO:0007669"/>
    <property type="project" value="InterPro"/>
</dbReference>
<dbReference type="InterPro" id="IPR036640">
    <property type="entry name" value="ABC1_TM_sf"/>
</dbReference>
<keyword evidence="7 16" id="KW-0812">Transmembrane</keyword>
<keyword evidence="20" id="KW-1185">Reference proteome</keyword>
<dbReference type="FunFam" id="1.20.1560.10:FF:000001">
    <property type="entry name" value="ATP-binding cassette subfamily C member 1"/>
    <property type="match status" value="1"/>
</dbReference>
<comment type="subcellular location">
    <subcellularLocation>
        <location evidence="2">Cell membrane</location>
        <topology evidence="2">Multi-pass membrane protein</topology>
    </subcellularLocation>
    <subcellularLocation>
        <location evidence="1">Vacuole membrane</location>
        <topology evidence="1">Multi-pass membrane protein</topology>
    </subcellularLocation>
</comment>
<evidence type="ECO:0000256" key="12">
    <source>
        <dbReference type="ARBA" id="ARBA00023136"/>
    </source>
</evidence>
<dbReference type="InterPro" id="IPR003439">
    <property type="entry name" value="ABC_transporter-like_ATP-bd"/>
</dbReference>
<dbReference type="PANTHER" id="PTHR24223">
    <property type="entry name" value="ATP-BINDING CASSETTE SUB-FAMILY C"/>
    <property type="match status" value="1"/>
</dbReference>
<reference evidence="19 20" key="1">
    <citation type="submission" date="2020-08" db="EMBL/GenBank/DDBJ databases">
        <authorList>
            <person name="Hejnol A."/>
        </authorList>
    </citation>
    <scope>NUCLEOTIDE SEQUENCE [LARGE SCALE GENOMIC DNA]</scope>
</reference>
<evidence type="ECO:0000256" key="8">
    <source>
        <dbReference type="ARBA" id="ARBA00022737"/>
    </source>
</evidence>
<dbReference type="CDD" id="cd03244">
    <property type="entry name" value="ABCC_MRP_domain2"/>
    <property type="match status" value="1"/>
</dbReference>
<dbReference type="SUPFAM" id="SSF52540">
    <property type="entry name" value="P-loop containing nucleoside triphosphate hydrolases"/>
    <property type="match status" value="2"/>
</dbReference>
<feature type="transmembrane region" description="Helical" evidence="16">
    <location>
        <begin position="971"/>
        <end position="991"/>
    </location>
</feature>
<keyword evidence="9" id="KW-0547">Nucleotide-binding</keyword>
<dbReference type="InterPro" id="IPR027417">
    <property type="entry name" value="P-loop_NTPase"/>
</dbReference>
<dbReference type="FunFam" id="3.40.50.300:FF:000293">
    <property type="entry name" value="ATP binding cassette subfamily C member 1"/>
    <property type="match status" value="1"/>
</dbReference>
<dbReference type="GO" id="GO:0000323">
    <property type="term" value="C:lytic vacuole"/>
    <property type="evidence" value="ECO:0007669"/>
    <property type="project" value="UniProtKB-ARBA"/>
</dbReference>
<dbReference type="Gene3D" id="1.20.1560.10">
    <property type="entry name" value="ABC transporter type 1, transmembrane domain"/>
    <property type="match status" value="2"/>
</dbReference>
<dbReference type="PROSITE" id="PS50893">
    <property type="entry name" value="ABC_TRANSPORTER_2"/>
    <property type="match status" value="2"/>
</dbReference>
<dbReference type="InterPro" id="IPR011527">
    <property type="entry name" value="ABC1_TM_dom"/>
</dbReference>
<evidence type="ECO:0000259" key="18">
    <source>
        <dbReference type="PROSITE" id="PS50929"/>
    </source>
</evidence>
<dbReference type="GO" id="GO:0015431">
    <property type="term" value="F:ABC-type glutathione S-conjugate transporter activity"/>
    <property type="evidence" value="ECO:0007669"/>
    <property type="project" value="UniProtKB-EC"/>
</dbReference>
<comment type="catalytic activity">
    <reaction evidence="14">
        <text>leukotriene C4(in) + ATP + H2O = leukotriene C4(out) + ADP + phosphate + H(+)</text>
        <dbReference type="Rhea" id="RHEA:38963"/>
        <dbReference type="ChEBI" id="CHEBI:15377"/>
        <dbReference type="ChEBI" id="CHEBI:15378"/>
        <dbReference type="ChEBI" id="CHEBI:30616"/>
        <dbReference type="ChEBI" id="CHEBI:43474"/>
        <dbReference type="ChEBI" id="CHEBI:57973"/>
        <dbReference type="ChEBI" id="CHEBI:456216"/>
    </reaction>
    <physiologicalReaction direction="left-to-right" evidence="14">
        <dbReference type="Rhea" id="RHEA:38964"/>
    </physiologicalReaction>
</comment>
<feature type="transmembrane region" description="Helical" evidence="16">
    <location>
        <begin position="1055"/>
        <end position="1077"/>
    </location>
</feature>
<dbReference type="Gene3D" id="3.40.50.300">
    <property type="entry name" value="P-loop containing nucleotide triphosphate hydrolases"/>
    <property type="match status" value="2"/>
</dbReference>
<dbReference type="Proteomes" id="UP000549394">
    <property type="component" value="Unassembled WGS sequence"/>
</dbReference>
<feature type="transmembrane region" description="Helical" evidence="16">
    <location>
        <begin position="882"/>
        <end position="905"/>
    </location>
</feature>
<feature type="transmembrane region" description="Helical" evidence="16">
    <location>
        <begin position="247"/>
        <end position="268"/>
    </location>
</feature>
<dbReference type="CDD" id="cd18595">
    <property type="entry name" value="ABC_6TM_MRP1_2_3_6_D1_like"/>
    <property type="match status" value="1"/>
</dbReference>
<dbReference type="Pfam" id="PF00005">
    <property type="entry name" value="ABC_tran"/>
    <property type="match status" value="2"/>
</dbReference>
<dbReference type="GO" id="GO:0005886">
    <property type="term" value="C:plasma membrane"/>
    <property type="evidence" value="ECO:0007669"/>
    <property type="project" value="UniProtKB-SubCell"/>
</dbReference>
<evidence type="ECO:0000256" key="6">
    <source>
        <dbReference type="ARBA" id="ARBA00022554"/>
    </source>
</evidence>
<dbReference type="InterPro" id="IPR050173">
    <property type="entry name" value="ABC_transporter_C-like"/>
</dbReference>
<dbReference type="FunFam" id="3.40.50.300:FF:000074">
    <property type="entry name" value="Multidrug resistance-associated protein 5 isoform 1"/>
    <property type="match status" value="1"/>
</dbReference>
<keyword evidence="10" id="KW-0067">ATP-binding</keyword>
<dbReference type="EMBL" id="CAJFCJ010000024">
    <property type="protein sequence ID" value="CAD5124865.1"/>
    <property type="molecule type" value="Genomic_DNA"/>
</dbReference>
<dbReference type="Pfam" id="PF00664">
    <property type="entry name" value="ABC_membrane"/>
    <property type="match status" value="2"/>
</dbReference>
<dbReference type="GO" id="GO:0005524">
    <property type="term" value="F:ATP binding"/>
    <property type="evidence" value="ECO:0007669"/>
    <property type="project" value="UniProtKB-KW"/>
</dbReference>
<keyword evidence="5" id="KW-1003">Cell membrane</keyword>
<dbReference type="CDD" id="cd18603">
    <property type="entry name" value="ABC_6TM_MRP1_2_3_6_D2_like"/>
    <property type="match status" value="1"/>
</dbReference>
<dbReference type="PROSITE" id="PS00211">
    <property type="entry name" value="ABC_TRANSPORTER_1"/>
    <property type="match status" value="2"/>
</dbReference>
<evidence type="ECO:0000256" key="2">
    <source>
        <dbReference type="ARBA" id="ARBA00004651"/>
    </source>
</evidence>
<dbReference type="SUPFAM" id="SSF90123">
    <property type="entry name" value="ABC transporter transmembrane region"/>
    <property type="match status" value="2"/>
</dbReference>
<feature type="transmembrane region" description="Helical" evidence="16">
    <location>
        <begin position="946"/>
        <end position="965"/>
    </location>
</feature>
<keyword evidence="12 16" id="KW-0472">Membrane</keyword>
<evidence type="ECO:0000256" key="10">
    <source>
        <dbReference type="ARBA" id="ARBA00022840"/>
    </source>
</evidence>
<dbReference type="NCBIfam" id="TIGR00957">
    <property type="entry name" value="MRP_assoc_pro"/>
    <property type="match status" value="1"/>
</dbReference>
<dbReference type="PANTHER" id="PTHR24223:SF443">
    <property type="entry name" value="MULTIDRUG-RESISTANCE LIKE PROTEIN 1, ISOFORM I"/>
    <property type="match status" value="1"/>
</dbReference>
<dbReference type="SMART" id="SM00382">
    <property type="entry name" value="AAA"/>
    <property type="match status" value="2"/>
</dbReference>
<feature type="transmembrane region" description="Helical" evidence="16">
    <location>
        <begin position="216"/>
        <end position="235"/>
    </location>
</feature>
<evidence type="ECO:0000256" key="11">
    <source>
        <dbReference type="ARBA" id="ARBA00022989"/>
    </source>
</evidence>
<dbReference type="InterPro" id="IPR005292">
    <property type="entry name" value="MRP"/>
</dbReference>
<evidence type="ECO:0000256" key="14">
    <source>
        <dbReference type="ARBA" id="ARBA00047523"/>
    </source>
</evidence>
<evidence type="ECO:0000256" key="7">
    <source>
        <dbReference type="ARBA" id="ARBA00022692"/>
    </source>
</evidence>
<evidence type="ECO:0000256" key="9">
    <source>
        <dbReference type="ARBA" id="ARBA00022741"/>
    </source>
</evidence>
<evidence type="ECO:0000313" key="20">
    <source>
        <dbReference type="Proteomes" id="UP000549394"/>
    </source>
</evidence>
<evidence type="ECO:0000256" key="13">
    <source>
        <dbReference type="ARBA" id="ARBA00024220"/>
    </source>
</evidence>
<evidence type="ECO:0000256" key="1">
    <source>
        <dbReference type="ARBA" id="ARBA00004128"/>
    </source>
</evidence>
<protein>
    <recommendedName>
        <fullName evidence="13">ABC-type glutathione-S-conjugate transporter</fullName>
        <ecNumber evidence="13">7.6.2.3</ecNumber>
    </recommendedName>
</protein>
<comment type="caution">
    <text evidence="19">The sequence shown here is derived from an EMBL/GenBank/DDBJ whole genome shotgun (WGS) entry which is preliminary data.</text>
</comment>
<feature type="region of interest" description="Disordered" evidence="15">
    <location>
        <begin position="159"/>
        <end position="188"/>
    </location>
</feature>
<evidence type="ECO:0000256" key="4">
    <source>
        <dbReference type="ARBA" id="ARBA00022448"/>
    </source>
</evidence>
<dbReference type="FunFam" id="1.20.1560.10:FF:000020">
    <property type="entry name" value="ABC metal ion transporter"/>
    <property type="match status" value="1"/>
</dbReference>
<feature type="domain" description="ABC transporter" evidence="17">
    <location>
        <begin position="525"/>
        <end position="748"/>
    </location>
</feature>
<dbReference type="PROSITE" id="PS50929">
    <property type="entry name" value="ABC_TM1F"/>
    <property type="match status" value="2"/>
</dbReference>
<name>A0A7I8W9P8_9ANNE</name>
<feature type="domain" description="ABC transporter" evidence="17">
    <location>
        <begin position="1150"/>
        <end position="1384"/>
    </location>
</feature>
<keyword evidence="6" id="KW-0926">Vacuole</keyword>
<dbReference type="OrthoDB" id="6500128at2759"/>
<dbReference type="InterPro" id="IPR017871">
    <property type="entry name" value="ABC_transporter-like_CS"/>
</dbReference>
<dbReference type="EC" id="7.6.2.3" evidence="13"/>
<dbReference type="InterPro" id="IPR003593">
    <property type="entry name" value="AAA+_ATPase"/>
</dbReference>
<gene>
    <name evidence="19" type="ORF">DGYR_LOCUS12342</name>
</gene>
<evidence type="ECO:0000256" key="15">
    <source>
        <dbReference type="SAM" id="MobiDB-lite"/>
    </source>
</evidence>
<evidence type="ECO:0000259" key="17">
    <source>
        <dbReference type="PROSITE" id="PS50893"/>
    </source>
</evidence>
<keyword evidence="11 16" id="KW-1133">Transmembrane helix</keyword>
<feature type="transmembrane region" description="Helical" evidence="16">
    <location>
        <begin position="427"/>
        <end position="454"/>
    </location>
</feature>
<evidence type="ECO:0000256" key="3">
    <source>
        <dbReference type="ARBA" id="ARBA00009726"/>
    </source>
</evidence>
<feature type="domain" description="ABC transmembrane type-1" evidence="18">
    <location>
        <begin position="209"/>
        <end position="491"/>
    </location>
</feature>
<dbReference type="GO" id="GO:0005774">
    <property type="term" value="C:vacuolar membrane"/>
    <property type="evidence" value="ECO:0007669"/>
    <property type="project" value="UniProtKB-SubCell"/>
</dbReference>
<evidence type="ECO:0000313" key="19">
    <source>
        <dbReference type="EMBL" id="CAD5124865.1"/>
    </source>
</evidence>
<feature type="domain" description="ABC transmembrane type-1" evidence="18">
    <location>
        <begin position="835"/>
        <end position="1113"/>
    </location>
</feature>
<proteinExistence type="inferred from homology"/>
<feature type="transmembrane region" description="Helical" evidence="16">
    <location>
        <begin position="825"/>
        <end position="847"/>
    </location>
</feature>
<evidence type="ECO:0000256" key="16">
    <source>
        <dbReference type="SAM" id="Phobius"/>
    </source>
</evidence>
<feature type="transmembrane region" description="Helical" evidence="16">
    <location>
        <begin position="334"/>
        <end position="362"/>
    </location>
</feature>